<dbReference type="SUPFAM" id="SSF54762">
    <property type="entry name" value="Signal recognition particle alu RNA binding heterodimer, SRP9/14"/>
    <property type="match status" value="1"/>
</dbReference>
<keyword evidence="5 7" id="KW-0733">Signal recognition particle</keyword>
<keyword evidence="10" id="KW-1185">Reference proteome</keyword>
<evidence type="ECO:0000256" key="1">
    <source>
        <dbReference type="ARBA" id="ARBA00004496"/>
    </source>
</evidence>
<keyword evidence="6 7" id="KW-0687">Ribonucleoprotein</keyword>
<dbReference type="Gene3D" id="3.30.720.10">
    <property type="entry name" value="Signal recognition particle alu RNA binding heterodimer, srp9/1"/>
    <property type="match status" value="1"/>
</dbReference>
<evidence type="ECO:0000256" key="3">
    <source>
        <dbReference type="ARBA" id="ARBA00022490"/>
    </source>
</evidence>
<name>A0A5C3QPJ6_9AGAR</name>
<proteinExistence type="inferred from homology"/>
<dbReference type="Pfam" id="PF02290">
    <property type="entry name" value="SRP14"/>
    <property type="match status" value="1"/>
</dbReference>
<evidence type="ECO:0000256" key="4">
    <source>
        <dbReference type="ARBA" id="ARBA00022884"/>
    </source>
</evidence>
<accession>A0A5C3QPJ6</accession>
<dbReference type="InterPro" id="IPR003210">
    <property type="entry name" value="Signal_recog_particle_SRP14"/>
</dbReference>
<protein>
    <recommendedName>
        <fullName evidence="7">Signal recognition particle subunit SRP14</fullName>
    </recommendedName>
    <alternativeName>
        <fullName evidence="7">Signal recognition particle 14 kDa protein</fullName>
    </alternativeName>
</protein>
<gene>
    <name evidence="9" type="ORF">BDV98DRAFT_526311</name>
</gene>
<evidence type="ECO:0000256" key="8">
    <source>
        <dbReference type="SAM" id="MobiDB-lite"/>
    </source>
</evidence>
<dbReference type="GO" id="GO:0030942">
    <property type="term" value="F:endoplasmic reticulum signal peptide binding"/>
    <property type="evidence" value="ECO:0007669"/>
    <property type="project" value="UniProtKB-UniRule"/>
</dbReference>
<dbReference type="InterPro" id="IPR009018">
    <property type="entry name" value="Signal_recog_particle_SRP9/14"/>
</dbReference>
<feature type="compositionally biased region" description="Basic residues" evidence="8">
    <location>
        <begin position="94"/>
        <end position="104"/>
    </location>
</feature>
<reference evidence="9 10" key="1">
    <citation type="journal article" date="2019" name="Nat. Ecol. Evol.">
        <title>Megaphylogeny resolves global patterns of mushroom evolution.</title>
        <authorList>
            <person name="Varga T."/>
            <person name="Krizsan K."/>
            <person name="Foldi C."/>
            <person name="Dima B."/>
            <person name="Sanchez-Garcia M."/>
            <person name="Sanchez-Ramirez S."/>
            <person name="Szollosi G.J."/>
            <person name="Szarkandi J.G."/>
            <person name="Papp V."/>
            <person name="Albert L."/>
            <person name="Andreopoulos W."/>
            <person name="Angelini C."/>
            <person name="Antonin V."/>
            <person name="Barry K.W."/>
            <person name="Bougher N.L."/>
            <person name="Buchanan P."/>
            <person name="Buyck B."/>
            <person name="Bense V."/>
            <person name="Catcheside P."/>
            <person name="Chovatia M."/>
            <person name="Cooper J."/>
            <person name="Damon W."/>
            <person name="Desjardin D."/>
            <person name="Finy P."/>
            <person name="Geml J."/>
            <person name="Haridas S."/>
            <person name="Hughes K."/>
            <person name="Justo A."/>
            <person name="Karasinski D."/>
            <person name="Kautmanova I."/>
            <person name="Kiss B."/>
            <person name="Kocsube S."/>
            <person name="Kotiranta H."/>
            <person name="LaButti K.M."/>
            <person name="Lechner B.E."/>
            <person name="Liimatainen K."/>
            <person name="Lipzen A."/>
            <person name="Lukacs Z."/>
            <person name="Mihaltcheva S."/>
            <person name="Morgado L.N."/>
            <person name="Niskanen T."/>
            <person name="Noordeloos M.E."/>
            <person name="Ohm R.A."/>
            <person name="Ortiz-Santana B."/>
            <person name="Ovrebo C."/>
            <person name="Racz N."/>
            <person name="Riley R."/>
            <person name="Savchenko A."/>
            <person name="Shiryaev A."/>
            <person name="Soop K."/>
            <person name="Spirin V."/>
            <person name="Szebenyi C."/>
            <person name="Tomsovsky M."/>
            <person name="Tulloss R.E."/>
            <person name="Uehling J."/>
            <person name="Grigoriev I.V."/>
            <person name="Vagvolgyi C."/>
            <person name="Papp T."/>
            <person name="Martin F.M."/>
            <person name="Miettinen O."/>
            <person name="Hibbett D.S."/>
            <person name="Nagy L.G."/>
        </authorList>
    </citation>
    <scope>NUCLEOTIDE SEQUENCE [LARGE SCALE GENOMIC DNA]</scope>
    <source>
        <strain evidence="9 10">CBS 309.79</strain>
    </source>
</reference>
<dbReference type="GO" id="GO:0008312">
    <property type="term" value="F:7S RNA binding"/>
    <property type="evidence" value="ECO:0007669"/>
    <property type="project" value="UniProtKB-UniRule"/>
</dbReference>
<feature type="compositionally biased region" description="Basic and acidic residues" evidence="8">
    <location>
        <begin position="144"/>
        <end position="162"/>
    </location>
</feature>
<feature type="compositionally biased region" description="Basic residues" evidence="8">
    <location>
        <begin position="129"/>
        <end position="143"/>
    </location>
</feature>
<evidence type="ECO:0000313" key="9">
    <source>
        <dbReference type="EMBL" id="TFL03288.1"/>
    </source>
</evidence>
<evidence type="ECO:0000256" key="7">
    <source>
        <dbReference type="RuleBase" id="RU368100"/>
    </source>
</evidence>
<dbReference type="STRING" id="1884261.A0A5C3QPJ6"/>
<evidence type="ECO:0000256" key="6">
    <source>
        <dbReference type="ARBA" id="ARBA00023274"/>
    </source>
</evidence>
<dbReference type="AlphaFoldDB" id="A0A5C3QPJ6"/>
<dbReference type="GO" id="GO:0005786">
    <property type="term" value="C:signal recognition particle, endoplasmic reticulum targeting"/>
    <property type="evidence" value="ECO:0007669"/>
    <property type="project" value="UniProtKB-UniRule"/>
</dbReference>
<comment type="function">
    <text evidence="7">Component of the signal recognition particle (SRP) complex, a ribonucleoprotein complex that mediates the cotranslational targeting of secretory and membrane proteins to the endoplasmic reticulum (ER).</text>
</comment>
<comment type="subcellular location">
    <subcellularLocation>
        <location evidence="1 7">Cytoplasm</location>
    </subcellularLocation>
</comment>
<keyword evidence="4 7" id="KW-0694">RNA-binding</keyword>
<dbReference type="GO" id="GO:0006614">
    <property type="term" value="P:SRP-dependent cotranslational protein targeting to membrane"/>
    <property type="evidence" value="ECO:0007669"/>
    <property type="project" value="UniProtKB-UniRule"/>
</dbReference>
<comment type="subunit">
    <text evidence="7">Component of a fungal signal recognition particle (SRP) complex that consists of a 7SL RNA molecule (scR1) and at least six protein subunits: SRP72, SRP68, SRP54, SEC65, SRP21 and SRP14.</text>
</comment>
<sequence>MQLVDNDTFISQLTKLFESSSEHGTVWLTHKRFSYDDGDIKMDTADGGDDREYPCLLRATNGKEISFSTRVTPTDLAKFTAHYGSLLKAQMTPHLRKRDKNKQKAKQDQANARKARMTEPVLIEGSKRGAGRRKMQRRLKLVRKQNESQEAFRVRGEGKVVV</sequence>
<evidence type="ECO:0000256" key="5">
    <source>
        <dbReference type="ARBA" id="ARBA00023135"/>
    </source>
</evidence>
<organism evidence="9 10">
    <name type="scientific">Pterulicium gracile</name>
    <dbReference type="NCBI Taxonomy" id="1884261"/>
    <lineage>
        <taxon>Eukaryota</taxon>
        <taxon>Fungi</taxon>
        <taxon>Dikarya</taxon>
        <taxon>Basidiomycota</taxon>
        <taxon>Agaricomycotina</taxon>
        <taxon>Agaricomycetes</taxon>
        <taxon>Agaricomycetidae</taxon>
        <taxon>Agaricales</taxon>
        <taxon>Pleurotineae</taxon>
        <taxon>Pterulaceae</taxon>
        <taxon>Pterulicium</taxon>
    </lineage>
</organism>
<evidence type="ECO:0000256" key="2">
    <source>
        <dbReference type="ARBA" id="ARBA00010349"/>
    </source>
</evidence>
<keyword evidence="3 7" id="KW-0963">Cytoplasm</keyword>
<evidence type="ECO:0000313" key="10">
    <source>
        <dbReference type="Proteomes" id="UP000305067"/>
    </source>
</evidence>
<dbReference type="OrthoDB" id="19209at2759"/>
<comment type="similarity">
    <text evidence="2 7">Belongs to the SRP14 family.</text>
</comment>
<dbReference type="EMBL" id="ML178820">
    <property type="protein sequence ID" value="TFL03288.1"/>
    <property type="molecule type" value="Genomic_DNA"/>
</dbReference>
<feature type="region of interest" description="Disordered" evidence="8">
    <location>
        <begin position="93"/>
        <end position="162"/>
    </location>
</feature>
<dbReference type="Proteomes" id="UP000305067">
    <property type="component" value="Unassembled WGS sequence"/>
</dbReference>
<dbReference type="PANTHER" id="PTHR12013">
    <property type="entry name" value="SIGNAL RECOGNITION PARTICLE 14 KD PROTEIN"/>
    <property type="match status" value="1"/>
</dbReference>